<accession>A0A0F9KPM2</accession>
<sequence>MAKIILWEQADGSISYGVAVPGKEIRMVEQFEKSQSGLKRLPDRDAAELPDKEYRNAWRANPDGTIRIDAQIKQQIINERARPSIEERLAALEAKQTR</sequence>
<gene>
    <name evidence="1" type="ORF">LCGC14_1302190</name>
</gene>
<organism evidence="1">
    <name type="scientific">marine sediment metagenome</name>
    <dbReference type="NCBI Taxonomy" id="412755"/>
    <lineage>
        <taxon>unclassified sequences</taxon>
        <taxon>metagenomes</taxon>
        <taxon>ecological metagenomes</taxon>
    </lineage>
</organism>
<comment type="caution">
    <text evidence="1">The sequence shown here is derived from an EMBL/GenBank/DDBJ whole genome shotgun (WGS) entry which is preliminary data.</text>
</comment>
<dbReference type="EMBL" id="LAZR01007609">
    <property type="protein sequence ID" value="KKM84144.1"/>
    <property type="molecule type" value="Genomic_DNA"/>
</dbReference>
<evidence type="ECO:0000313" key="1">
    <source>
        <dbReference type="EMBL" id="KKM84144.1"/>
    </source>
</evidence>
<protein>
    <submittedName>
        <fullName evidence="1">Uncharacterized protein</fullName>
    </submittedName>
</protein>
<name>A0A0F9KPM2_9ZZZZ</name>
<proteinExistence type="predicted"/>
<dbReference type="AlphaFoldDB" id="A0A0F9KPM2"/>
<reference evidence="1" key="1">
    <citation type="journal article" date="2015" name="Nature">
        <title>Complex archaea that bridge the gap between prokaryotes and eukaryotes.</title>
        <authorList>
            <person name="Spang A."/>
            <person name="Saw J.H."/>
            <person name="Jorgensen S.L."/>
            <person name="Zaremba-Niedzwiedzka K."/>
            <person name="Martijn J."/>
            <person name="Lind A.E."/>
            <person name="van Eijk R."/>
            <person name="Schleper C."/>
            <person name="Guy L."/>
            <person name="Ettema T.J."/>
        </authorList>
    </citation>
    <scope>NUCLEOTIDE SEQUENCE</scope>
</reference>